<reference evidence="3" key="2">
    <citation type="submission" date="2023-06" db="EMBL/GenBank/DDBJ databases">
        <authorList>
            <consortium name="Lawrence Berkeley National Laboratory"/>
            <person name="Haridas S."/>
            <person name="Hensen N."/>
            <person name="Bonometti L."/>
            <person name="Westerberg I."/>
            <person name="Brannstrom I.O."/>
            <person name="Guillou S."/>
            <person name="Cros-Aarteil S."/>
            <person name="Calhoun S."/>
            <person name="Kuo A."/>
            <person name="Mondo S."/>
            <person name="Pangilinan J."/>
            <person name="Riley R."/>
            <person name="Labutti K."/>
            <person name="Andreopoulos B."/>
            <person name="Lipzen A."/>
            <person name="Chen C."/>
            <person name="Yanf M."/>
            <person name="Daum C."/>
            <person name="Ng V."/>
            <person name="Clum A."/>
            <person name="Steindorff A."/>
            <person name="Ohm R."/>
            <person name="Martin F."/>
            <person name="Silar P."/>
            <person name="Natvig D."/>
            <person name="Lalanne C."/>
            <person name="Gautier V."/>
            <person name="Ament-Velasquez S.L."/>
            <person name="Kruys A."/>
            <person name="Hutchinson M.I."/>
            <person name="Powell A.J."/>
            <person name="Barry K."/>
            <person name="Miller A.N."/>
            <person name="Grigoriev I.V."/>
            <person name="Debuchy R."/>
            <person name="Gladieux P."/>
            <person name="Thoren M.H."/>
            <person name="Johannesson H."/>
        </authorList>
    </citation>
    <scope>NUCLEOTIDE SEQUENCE</scope>
    <source>
        <strain evidence="3">CBS 955.72</strain>
    </source>
</reference>
<dbReference type="PANTHER" id="PTHR47332">
    <property type="entry name" value="SET DOMAIN-CONTAINING PROTEIN 5"/>
    <property type="match status" value="1"/>
</dbReference>
<evidence type="ECO:0000313" key="4">
    <source>
        <dbReference type="Proteomes" id="UP001275084"/>
    </source>
</evidence>
<dbReference type="PANTHER" id="PTHR47332:SF6">
    <property type="entry name" value="SET DOMAIN-CONTAINING PROTEIN"/>
    <property type="match status" value="1"/>
</dbReference>
<dbReference type="SUPFAM" id="SSF82199">
    <property type="entry name" value="SET domain"/>
    <property type="match status" value="1"/>
</dbReference>
<organism evidence="3 4">
    <name type="scientific">Lasiosphaeria hispida</name>
    <dbReference type="NCBI Taxonomy" id="260671"/>
    <lineage>
        <taxon>Eukaryota</taxon>
        <taxon>Fungi</taxon>
        <taxon>Dikarya</taxon>
        <taxon>Ascomycota</taxon>
        <taxon>Pezizomycotina</taxon>
        <taxon>Sordariomycetes</taxon>
        <taxon>Sordariomycetidae</taxon>
        <taxon>Sordariales</taxon>
        <taxon>Lasiosphaeriaceae</taxon>
        <taxon>Lasiosphaeria</taxon>
    </lineage>
</organism>
<dbReference type="PROSITE" id="PS50280">
    <property type="entry name" value="SET"/>
    <property type="match status" value="1"/>
</dbReference>
<accession>A0AAJ0HJE7</accession>
<protein>
    <recommendedName>
        <fullName evidence="2">SET domain-containing protein</fullName>
    </recommendedName>
</protein>
<dbReference type="Pfam" id="PF00856">
    <property type="entry name" value="SET"/>
    <property type="match status" value="1"/>
</dbReference>
<sequence>MAMKQRNSPTPTSTHHLNIIVTTMLRSPEYLPEIIKATMKLSHPLLLASCASAIQHQALLNPADSDSCLWRPPPPRLACAIDELGDHQSGANPSTFSKKASRHSHHETQKAPPPSKWEATHHCAGQYCIFTNPGFAHGRGMVAITTSATLPKLKTIEPSHPIPPSYHLSPVPGKGLGMIANHTLSRGAVVTTESPAVLIHRGFLDTTPPAQQHPLLDLAITHLPPALRTAFLAQMGHFGGHRVADILATNSFQMDLGGADGHHYGNFPAVSRFNHDCRPNVGFRVDGRLVHTTTVVRGVAPGEELSISYLDSFESRERRRQRAKMAWGFECACSQCTLGEEAVRGSDARLEEIARIEGLLGDFQAAEVNAALLRKLVKLYRDERLDAGVSGAYTLVALNYNMLGDAKLAVKYAKLAREAVIIERGPEAGDAEAMRELAAAPKEHFTWKARVQR</sequence>
<evidence type="ECO:0000259" key="2">
    <source>
        <dbReference type="PROSITE" id="PS50280"/>
    </source>
</evidence>
<feature type="region of interest" description="Disordered" evidence="1">
    <location>
        <begin position="88"/>
        <end position="117"/>
    </location>
</feature>
<dbReference type="CDD" id="cd20071">
    <property type="entry name" value="SET_SMYD"/>
    <property type="match status" value="1"/>
</dbReference>
<feature type="compositionally biased region" description="Polar residues" evidence="1">
    <location>
        <begin position="89"/>
        <end position="98"/>
    </location>
</feature>
<dbReference type="Gene3D" id="2.170.270.10">
    <property type="entry name" value="SET domain"/>
    <property type="match status" value="1"/>
</dbReference>
<dbReference type="InterPro" id="IPR053185">
    <property type="entry name" value="SET_domain_protein"/>
</dbReference>
<dbReference type="AlphaFoldDB" id="A0AAJ0HJE7"/>
<gene>
    <name evidence="3" type="ORF">B0T25DRAFT_545422</name>
</gene>
<feature type="domain" description="SET" evidence="2">
    <location>
        <begin position="164"/>
        <end position="310"/>
    </location>
</feature>
<keyword evidence="4" id="KW-1185">Reference proteome</keyword>
<dbReference type="EMBL" id="JAUIQD010000004">
    <property type="protein sequence ID" value="KAK3353816.1"/>
    <property type="molecule type" value="Genomic_DNA"/>
</dbReference>
<reference evidence="3" key="1">
    <citation type="journal article" date="2023" name="Mol. Phylogenet. Evol.">
        <title>Genome-scale phylogeny and comparative genomics of the fungal order Sordariales.</title>
        <authorList>
            <person name="Hensen N."/>
            <person name="Bonometti L."/>
            <person name="Westerberg I."/>
            <person name="Brannstrom I.O."/>
            <person name="Guillou S."/>
            <person name="Cros-Aarteil S."/>
            <person name="Calhoun S."/>
            <person name="Haridas S."/>
            <person name="Kuo A."/>
            <person name="Mondo S."/>
            <person name="Pangilinan J."/>
            <person name="Riley R."/>
            <person name="LaButti K."/>
            <person name="Andreopoulos B."/>
            <person name="Lipzen A."/>
            <person name="Chen C."/>
            <person name="Yan M."/>
            <person name="Daum C."/>
            <person name="Ng V."/>
            <person name="Clum A."/>
            <person name="Steindorff A."/>
            <person name="Ohm R.A."/>
            <person name="Martin F."/>
            <person name="Silar P."/>
            <person name="Natvig D.O."/>
            <person name="Lalanne C."/>
            <person name="Gautier V."/>
            <person name="Ament-Velasquez S.L."/>
            <person name="Kruys A."/>
            <person name="Hutchinson M.I."/>
            <person name="Powell A.J."/>
            <person name="Barry K."/>
            <person name="Miller A.N."/>
            <person name="Grigoriev I.V."/>
            <person name="Debuchy R."/>
            <person name="Gladieux P."/>
            <person name="Hiltunen Thoren M."/>
            <person name="Johannesson H."/>
        </authorList>
    </citation>
    <scope>NUCLEOTIDE SEQUENCE</scope>
    <source>
        <strain evidence="3">CBS 955.72</strain>
    </source>
</reference>
<dbReference type="InterPro" id="IPR001214">
    <property type="entry name" value="SET_dom"/>
</dbReference>
<dbReference type="Proteomes" id="UP001275084">
    <property type="component" value="Unassembled WGS sequence"/>
</dbReference>
<comment type="caution">
    <text evidence="3">The sequence shown here is derived from an EMBL/GenBank/DDBJ whole genome shotgun (WGS) entry which is preliminary data.</text>
</comment>
<proteinExistence type="predicted"/>
<name>A0AAJ0HJE7_9PEZI</name>
<evidence type="ECO:0000313" key="3">
    <source>
        <dbReference type="EMBL" id="KAK3353816.1"/>
    </source>
</evidence>
<evidence type="ECO:0000256" key="1">
    <source>
        <dbReference type="SAM" id="MobiDB-lite"/>
    </source>
</evidence>
<dbReference type="InterPro" id="IPR046341">
    <property type="entry name" value="SET_dom_sf"/>
</dbReference>